<gene>
    <name evidence="6" type="ORF">AX660_21370</name>
</gene>
<dbReference type="Gene3D" id="1.10.10.10">
    <property type="entry name" value="Winged helix-like DNA-binding domain superfamily/Winged helix DNA-binding domain"/>
    <property type="match status" value="1"/>
</dbReference>
<dbReference type="Pfam" id="PF03466">
    <property type="entry name" value="LysR_substrate"/>
    <property type="match status" value="1"/>
</dbReference>
<evidence type="ECO:0000313" key="6">
    <source>
        <dbReference type="EMBL" id="KXI27281.1"/>
    </source>
</evidence>
<organism evidence="6 7">
    <name type="scientific">Paraglaciecola hydrolytica</name>
    <dbReference type="NCBI Taxonomy" id="1799789"/>
    <lineage>
        <taxon>Bacteria</taxon>
        <taxon>Pseudomonadati</taxon>
        <taxon>Pseudomonadota</taxon>
        <taxon>Gammaproteobacteria</taxon>
        <taxon>Alteromonadales</taxon>
        <taxon>Alteromonadaceae</taxon>
        <taxon>Paraglaciecola</taxon>
    </lineage>
</organism>
<dbReference type="GO" id="GO:0003700">
    <property type="term" value="F:DNA-binding transcription factor activity"/>
    <property type="evidence" value="ECO:0007669"/>
    <property type="project" value="InterPro"/>
</dbReference>
<dbReference type="SUPFAM" id="SSF53850">
    <property type="entry name" value="Periplasmic binding protein-like II"/>
    <property type="match status" value="1"/>
</dbReference>
<dbReference type="PROSITE" id="PS50931">
    <property type="entry name" value="HTH_LYSR"/>
    <property type="match status" value="1"/>
</dbReference>
<dbReference type="InterPro" id="IPR005119">
    <property type="entry name" value="LysR_subst-bd"/>
</dbReference>
<dbReference type="AlphaFoldDB" id="A0A148KLY0"/>
<dbReference type="InterPro" id="IPR000847">
    <property type="entry name" value="LysR_HTH_N"/>
</dbReference>
<dbReference type="InterPro" id="IPR036388">
    <property type="entry name" value="WH-like_DNA-bd_sf"/>
</dbReference>
<evidence type="ECO:0000256" key="3">
    <source>
        <dbReference type="ARBA" id="ARBA00023125"/>
    </source>
</evidence>
<evidence type="ECO:0000313" key="7">
    <source>
        <dbReference type="Proteomes" id="UP000070299"/>
    </source>
</evidence>
<dbReference type="EMBL" id="LSNE01000011">
    <property type="protein sequence ID" value="KXI27281.1"/>
    <property type="molecule type" value="Genomic_DNA"/>
</dbReference>
<feature type="domain" description="HTH lysR-type" evidence="5">
    <location>
        <begin position="2"/>
        <end position="59"/>
    </location>
</feature>
<keyword evidence="7" id="KW-1185">Reference proteome</keyword>
<sequence>MINPIWLRSFCTLIEEGHFTRTAQRLHMTQSGVSQHIQKLEEHFSTPLLIRQGKQFSLTDAGERLNSEAKDLLLAMDKIEQFVGSDPAYEGVVRIKSPGSIGLKLYSHLLTLQVAHPKLIIDYRFAPNAEIERSISAHNTDIGFMTEQTKTDDVICQAVSTESLVLVTPASMQEPSWQNLNSLGFIAHPDGQHHANLLFRDNYVEFEHISQIKTSGFSNQISLILEPVSLGLGFTVLPAHAVAAFHSPHLITTFALAKPVNETIYLCTARHKSPANRVKTVINEALKWL</sequence>
<proteinExistence type="inferred from homology"/>
<keyword evidence="3" id="KW-0238">DNA-binding</keyword>
<dbReference type="GO" id="GO:0000976">
    <property type="term" value="F:transcription cis-regulatory region binding"/>
    <property type="evidence" value="ECO:0007669"/>
    <property type="project" value="TreeGrafter"/>
</dbReference>
<dbReference type="FunFam" id="1.10.10.10:FF:000001">
    <property type="entry name" value="LysR family transcriptional regulator"/>
    <property type="match status" value="1"/>
</dbReference>
<comment type="caution">
    <text evidence="6">The sequence shown here is derived from an EMBL/GenBank/DDBJ whole genome shotgun (WGS) entry which is preliminary data.</text>
</comment>
<dbReference type="PANTHER" id="PTHR30126">
    <property type="entry name" value="HTH-TYPE TRANSCRIPTIONAL REGULATOR"/>
    <property type="match status" value="1"/>
</dbReference>
<keyword evidence="4" id="KW-0804">Transcription</keyword>
<evidence type="ECO:0000259" key="5">
    <source>
        <dbReference type="PROSITE" id="PS50931"/>
    </source>
</evidence>
<reference evidence="7" key="1">
    <citation type="submission" date="2016-02" db="EMBL/GenBank/DDBJ databases">
        <authorList>
            <person name="Schultz-Johansen M."/>
            <person name="Glaring M.A."/>
            <person name="Bech P.K."/>
            <person name="Stougaard P."/>
        </authorList>
    </citation>
    <scope>NUCLEOTIDE SEQUENCE [LARGE SCALE GENOMIC DNA]</scope>
    <source>
        <strain evidence="7">S66</strain>
    </source>
</reference>
<accession>A0A148KLY0</accession>
<dbReference type="RefSeq" id="WP_068380465.1">
    <property type="nucleotide sequence ID" value="NZ_LSNE01000011.1"/>
</dbReference>
<comment type="similarity">
    <text evidence="1">Belongs to the LysR transcriptional regulatory family.</text>
</comment>
<dbReference type="SUPFAM" id="SSF46785">
    <property type="entry name" value="Winged helix' DNA-binding domain"/>
    <property type="match status" value="1"/>
</dbReference>
<dbReference type="InterPro" id="IPR036390">
    <property type="entry name" value="WH_DNA-bd_sf"/>
</dbReference>
<evidence type="ECO:0000256" key="4">
    <source>
        <dbReference type="ARBA" id="ARBA00023163"/>
    </source>
</evidence>
<dbReference type="OrthoDB" id="5289754at2"/>
<dbReference type="Gene3D" id="3.40.190.290">
    <property type="match status" value="1"/>
</dbReference>
<name>A0A148KLY0_9ALTE</name>
<evidence type="ECO:0000256" key="1">
    <source>
        <dbReference type="ARBA" id="ARBA00009437"/>
    </source>
</evidence>
<protein>
    <submittedName>
        <fullName evidence="6">LysR family transcriptional regulator</fullName>
    </submittedName>
</protein>
<evidence type="ECO:0000256" key="2">
    <source>
        <dbReference type="ARBA" id="ARBA00023015"/>
    </source>
</evidence>
<dbReference type="Proteomes" id="UP000070299">
    <property type="component" value="Unassembled WGS sequence"/>
</dbReference>
<dbReference type="STRING" id="1799789.AX660_21370"/>
<dbReference type="PANTHER" id="PTHR30126:SF99">
    <property type="entry name" value="TRANSCRIPTIONAL REGULATOR LYSR FAMILY"/>
    <property type="match status" value="1"/>
</dbReference>
<dbReference type="CDD" id="cd05466">
    <property type="entry name" value="PBP2_LTTR_substrate"/>
    <property type="match status" value="1"/>
</dbReference>
<dbReference type="Pfam" id="PF00126">
    <property type="entry name" value="HTH_1"/>
    <property type="match status" value="1"/>
</dbReference>
<keyword evidence="2" id="KW-0805">Transcription regulation</keyword>
<dbReference type="PRINTS" id="PR00039">
    <property type="entry name" value="HTHLYSR"/>
</dbReference>